<dbReference type="SUPFAM" id="SSF46785">
    <property type="entry name" value="Winged helix' DNA-binding domain"/>
    <property type="match status" value="1"/>
</dbReference>
<sequence length="355" mass="37880">MTTTAAVEALAGRLLVTGVEAMELANIYLGHTLGLYAVLADGPLTGAELAARAGLDERYVREWLQAQAVSGFVTVEAGKAYALAAGVREVLVDELSPAYLAPLGQCLASVGGVLPRLVEAFRTGEGVPYSEYGPDAVSAQAALNRPAYTNDLVATWLPALPELHARLSDAASPARVADLGCGAGWASIELAKAFPHLSIDGLDADEASIAHARRNAAAQGVGERIHFEVRDLTAPASGVAGYDLILLFECLHDMAYPDRVLRNVRRQTFDGGWVVVMDEAVDEELVAPSGDPVQRFFANASPLWCLPQGRPTPDADPVGTVMRPAALRTLAVEAGFTQVDVLPIEHPFWRFYRLR</sequence>
<organism evidence="3 4">
    <name type="scientific">Phytohabitans aurantiacus</name>
    <dbReference type="NCBI Taxonomy" id="3016789"/>
    <lineage>
        <taxon>Bacteria</taxon>
        <taxon>Bacillati</taxon>
        <taxon>Actinomycetota</taxon>
        <taxon>Actinomycetes</taxon>
        <taxon>Micromonosporales</taxon>
        <taxon>Micromonosporaceae</taxon>
    </lineage>
</organism>
<dbReference type="InterPro" id="IPR036388">
    <property type="entry name" value="WH-like_DNA-bd_sf"/>
</dbReference>
<dbReference type="Pfam" id="PF13847">
    <property type="entry name" value="Methyltransf_31"/>
    <property type="match status" value="1"/>
</dbReference>
<dbReference type="PANTHER" id="PTHR45128:SF2">
    <property type="entry name" value="METHYLTRANSFERASE DOMAIN-CONTAINING PROTEIN"/>
    <property type="match status" value="1"/>
</dbReference>
<dbReference type="Proteomes" id="UP001144280">
    <property type="component" value="Unassembled WGS sequence"/>
</dbReference>
<dbReference type="Gene3D" id="1.10.10.10">
    <property type="entry name" value="Winged helix-like DNA-binding domain superfamily/Winged helix DNA-binding domain"/>
    <property type="match status" value="1"/>
</dbReference>
<dbReference type="RefSeq" id="WP_281897608.1">
    <property type="nucleotide sequence ID" value="NZ_BSDI01000017.1"/>
</dbReference>
<dbReference type="GO" id="GO:0008168">
    <property type="term" value="F:methyltransferase activity"/>
    <property type="evidence" value="ECO:0007669"/>
    <property type="project" value="UniProtKB-KW"/>
</dbReference>
<evidence type="ECO:0000259" key="1">
    <source>
        <dbReference type="Pfam" id="PF13847"/>
    </source>
</evidence>
<dbReference type="InterPro" id="IPR036390">
    <property type="entry name" value="WH_DNA-bd_sf"/>
</dbReference>
<dbReference type="CDD" id="cd02440">
    <property type="entry name" value="AdoMet_MTases"/>
    <property type="match status" value="1"/>
</dbReference>
<keyword evidence="4" id="KW-1185">Reference proteome</keyword>
<dbReference type="InterPro" id="IPR029063">
    <property type="entry name" value="SAM-dependent_MTases_sf"/>
</dbReference>
<comment type="caution">
    <text evidence="3">The sequence shown here is derived from an EMBL/GenBank/DDBJ whole genome shotgun (WGS) entry which is preliminary data.</text>
</comment>
<evidence type="ECO:0000313" key="4">
    <source>
        <dbReference type="Proteomes" id="UP001144280"/>
    </source>
</evidence>
<dbReference type="GO" id="GO:0032259">
    <property type="term" value="P:methylation"/>
    <property type="evidence" value="ECO:0007669"/>
    <property type="project" value="UniProtKB-KW"/>
</dbReference>
<dbReference type="PANTHER" id="PTHR45128">
    <property type="entry name" value="METHYLTRANSFERASE TYPE 11"/>
    <property type="match status" value="1"/>
</dbReference>
<keyword evidence="3" id="KW-0808">Transferase</keyword>
<keyword evidence="3" id="KW-0489">Methyltransferase</keyword>
<dbReference type="EMBL" id="BSDI01000017">
    <property type="protein sequence ID" value="GLH98579.1"/>
    <property type="molecule type" value="Genomic_DNA"/>
</dbReference>
<evidence type="ECO:0000313" key="3">
    <source>
        <dbReference type="EMBL" id="GLH98579.1"/>
    </source>
</evidence>
<proteinExistence type="predicted"/>
<dbReference type="SUPFAM" id="SSF53335">
    <property type="entry name" value="S-adenosyl-L-methionine-dependent methyltransferases"/>
    <property type="match status" value="1"/>
</dbReference>
<gene>
    <name evidence="3" type="ORF">Pa4123_38540</name>
</gene>
<feature type="domain" description="S-adenosylmethionine-dependent methyltransferase Rv2258c-like winged HTH" evidence="2">
    <location>
        <begin position="27"/>
        <end position="84"/>
    </location>
</feature>
<name>A0ABQ5QXZ8_9ACTN</name>
<accession>A0ABQ5QXZ8</accession>
<feature type="domain" description="Methyltransferase" evidence="1">
    <location>
        <begin position="175"/>
        <end position="286"/>
    </location>
</feature>
<evidence type="ECO:0000259" key="2">
    <source>
        <dbReference type="Pfam" id="PF21320"/>
    </source>
</evidence>
<dbReference type="InterPro" id="IPR025714">
    <property type="entry name" value="Methyltranfer_dom"/>
</dbReference>
<reference evidence="3" key="1">
    <citation type="submission" date="2022-12" db="EMBL/GenBank/DDBJ databases">
        <title>New Phytohabitans aurantiacus sp. RD004123 nov., an actinomycete isolated from soil.</title>
        <authorList>
            <person name="Triningsih D.W."/>
            <person name="Harunari E."/>
            <person name="Igarashi Y."/>
        </authorList>
    </citation>
    <scope>NUCLEOTIDE SEQUENCE</scope>
    <source>
        <strain evidence="3">RD004123</strain>
    </source>
</reference>
<dbReference type="InterPro" id="IPR053173">
    <property type="entry name" value="SAM-binding_MTase"/>
</dbReference>
<protein>
    <submittedName>
        <fullName evidence="3">SAM-dependent methyltransferase</fullName>
    </submittedName>
</protein>
<dbReference type="Gene3D" id="3.40.50.150">
    <property type="entry name" value="Vaccinia Virus protein VP39"/>
    <property type="match status" value="1"/>
</dbReference>
<dbReference type="Pfam" id="PF21320">
    <property type="entry name" value="WHD_Rv2258c"/>
    <property type="match status" value="1"/>
</dbReference>
<dbReference type="InterPro" id="IPR048711">
    <property type="entry name" value="WHD_Rv2258c"/>
</dbReference>